<evidence type="ECO:0000256" key="1">
    <source>
        <dbReference type="ARBA" id="ARBA00022723"/>
    </source>
</evidence>
<keyword evidence="2" id="KW-0863">Zinc-finger</keyword>
<dbReference type="InterPro" id="IPR022776">
    <property type="entry name" value="TRM13/UPF0224_CHHC_Znf_dom"/>
</dbReference>
<evidence type="ECO:0000313" key="6">
    <source>
        <dbReference type="Proteomes" id="UP000015102"/>
    </source>
</evidence>
<dbReference type="PANTHER" id="PTHR21402">
    <property type="entry name" value="GAMETOCYTE SPECIFIC FACTOR 1-RELATED"/>
    <property type="match status" value="1"/>
</dbReference>
<dbReference type="EMBL" id="CAQQ02088167">
    <property type="status" value="NOT_ANNOTATED_CDS"/>
    <property type="molecule type" value="Genomic_DNA"/>
</dbReference>
<dbReference type="InterPro" id="IPR036236">
    <property type="entry name" value="Znf_C2H2_sf"/>
</dbReference>
<dbReference type="PROSITE" id="PS51800">
    <property type="entry name" value="ZF_CHHC_U11_48K"/>
    <property type="match status" value="2"/>
</dbReference>
<dbReference type="STRING" id="36166.T1GR92"/>
<dbReference type="Proteomes" id="UP000015102">
    <property type="component" value="Unassembled WGS sequence"/>
</dbReference>
<feature type="domain" description="CHHC U11-48K-type" evidence="4">
    <location>
        <begin position="46"/>
        <end position="73"/>
    </location>
</feature>
<protein>
    <recommendedName>
        <fullName evidence="4">CHHC U11-48K-type domain-containing protein</fullName>
    </recommendedName>
</protein>
<dbReference type="OMA" id="LARCPYN"/>
<dbReference type="EMBL" id="CAQQ02088166">
    <property type="status" value="NOT_ANNOTATED_CDS"/>
    <property type="molecule type" value="Genomic_DNA"/>
</dbReference>
<name>T1GR92_MEGSC</name>
<dbReference type="InterPro" id="IPR051591">
    <property type="entry name" value="UPF0224_FAM112_RNA_Proc"/>
</dbReference>
<dbReference type="HOGENOM" id="CLU_105561_0_0_1"/>
<reference evidence="5" key="2">
    <citation type="submission" date="2015-06" db="UniProtKB">
        <authorList>
            <consortium name="EnsemblMetazoa"/>
        </authorList>
    </citation>
    <scope>IDENTIFICATION</scope>
</reference>
<dbReference type="AlphaFoldDB" id="T1GR92"/>
<evidence type="ECO:0000256" key="3">
    <source>
        <dbReference type="ARBA" id="ARBA00022833"/>
    </source>
</evidence>
<dbReference type="EnsemblMetazoa" id="MESCA006170-RA">
    <property type="protein sequence ID" value="MESCA006170-PA"/>
    <property type="gene ID" value="MESCA006170"/>
</dbReference>
<evidence type="ECO:0000313" key="5">
    <source>
        <dbReference type="EnsemblMetazoa" id="MESCA006170-PA"/>
    </source>
</evidence>
<dbReference type="PANTHER" id="PTHR21402:SF5">
    <property type="entry name" value="GAMETOCYTE SPECIFIC FACTOR 1"/>
    <property type="match status" value="1"/>
</dbReference>
<sequence>MTTPAYPEDSRIELLTCPYNKAHQIQRNRMQTHLIKCRKSYPEILKTVCPFNVTHLVKEPELAYHVALCPDRASLEKFRTQDELDRKDEINDEINVITYQQLGSSENWDCVRVENTYNPKSYLENACVLRQAPAGSKPSQRKEFRAAEFKRITSKKLGN</sequence>
<dbReference type="Pfam" id="PF05253">
    <property type="entry name" value="zf-U11-48K"/>
    <property type="match status" value="2"/>
</dbReference>
<proteinExistence type="predicted"/>
<keyword evidence="1" id="KW-0479">Metal-binding</keyword>
<keyword evidence="6" id="KW-1185">Reference proteome</keyword>
<dbReference type="GO" id="GO:0008270">
    <property type="term" value="F:zinc ion binding"/>
    <property type="evidence" value="ECO:0007669"/>
    <property type="project" value="UniProtKB-KW"/>
</dbReference>
<accession>T1GR92</accession>
<organism evidence="5 6">
    <name type="scientific">Megaselia scalaris</name>
    <name type="common">Humpbacked fly</name>
    <name type="synonym">Phora scalaris</name>
    <dbReference type="NCBI Taxonomy" id="36166"/>
    <lineage>
        <taxon>Eukaryota</taxon>
        <taxon>Metazoa</taxon>
        <taxon>Ecdysozoa</taxon>
        <taxon>Arthropoda</taxon>
        <taxon>Hexapoda</taxon>
        <taxon>Insecta</taxon>
        <taxon>Pterygota</taxon>
        <taxon>Neoptera</taxon>
        <taxon>Endopterygota</taxon>
        <taxon>Diptera</taxon>
        <taxon>Brachycera</taxon>
        <taxon>Muscomorpha</taxon>
        <taxon>Platypezoidea</taxon>
        <taxon>Phoridae</taxon>
        <taxon>Megaseliini</taxon>
        <taxon>Megaselia</taxon>
    </lineage>
</organism>
<evidence type="ECO:0000256" key="2">
    <source>
        <dbReference type="ARBA" id="ARBA00022771"/>
    </source>
</evidence>
<dbReference type="SUPFAM" id="SSF57667">
    <property type="entry name" value="beta-beta-alpha zinc fingers"/>
    <property type="match status" value="1"/>
</dbReference>
<reference evidence="6" key="1">
    <citation type="submission" date="2013-02" db="EMBL/GenBank/DDBJ databases">
        <authorList>
            <person name="Hughes D."/>
        </authorList>
    </citation>
    <scope>NUCLEOTIDE SEQUENCE</scope>
    <source>
        <strain>Durham</strain>
        <strain evidence="6">NC isolate 2 -- Noor lab</strain>
    </source>
</reference>
<evidence type="ECO:0000259" key="4">
    <source>
        <dbReference type="PROSITE" id="PS51800"/>
    </source>
</evidence>
<feature type="domain" description="CHHC U11-48K-type" evidence="4">
    <location>
        <begin position="14"/>
        <end position="41"/>
    </location>
</feature>
<keyword evidence="3" id="KW-0862">Zinc</keyword>